<dbReference type="PROSITE" id="PS50010">
    <property type="entry name" value="DH_2"/>
    <property type="match status" value="1"/>
</dbReference>
<dbReference type="InterPro" id="IPR011993">
    <property type="entry name" value="PH-like_dom_sf"/>
</dbReference>
<evidence type="ECO:0000259" key="6">
    <source>
        <dbReference type="PROSITE" id="PS50010"/>
    </source>
</evidence>
<dbReference type="InterPro" id="IPR000219">
    <property type="entry name" value="DH_dom"/>
</dbReference>
<comment type="caution">
    <text evidence="7">The sequence shown here is derived from an EMBL/GenBank/DDBJ whole genome shotgun (WGS) entry which is preliminary data.</text>
</comment>
<feature type="compositionally biased region" description="Basic and acidic residues" evidence="4">
    <location>
        <begin position="719"/>
        <end position="730"/>
    </location>
</feature>
<evidence type="ECO:0000256" key="4">
    <source>
        <dbReference type="SAM" id="MobiDB-lite"/>
    </source>
</evidence>
<dbReference type="CDD" id="cd00160">
    <property type="entry name" value="RhoGEF"/>
    <property type="match status" value="1"/>
</dbReference>
<feature type="domain" description="DH" evidence="6">
    <location>
        <begin position="359"/>
        <end position="536"/>
    </location>
</feature>
<evidence type="ECO:0008006" key="9">
    <source>
        <dbReference type="Google" id="ProtNLM"/>
    </source>
</evidence>
<dbReference type="InterPro" id="IPR001331">
    <property type="entry name" value="GDS_CDC24_CS"/>
</dbReference>
<keyword evidence="2" id="KW-0963">Cytoplasm</keyword>
<protein>
    <recommendedName>
        <fullName evidence="9">DH domain-containing protein</fullName>
    </recommendedName>
</protein>
<name>A0A3M6TS48_POCDA</name>
<dbReference type="GO" id="GO:0035556">
    <property type="term" value="P:intracellular signal transduction"/>
    <property type="evidence" value="ECO:0007669"/>
    <property type="project" value="InterPro"/>
</dbReference>
<feature type="region of interest" description="Disordered" evidence="4">
    <location>
        <begin position="138"/>
        <end position="159"/>
    </location>
</feature>
<dbReference type="InterPro" id="IPR055251">
    <property type="entry name" value="SOS1_NGEF_PH"/>
</dbReference>
<evidence type="ECO:0000313" key="7">
    <source>
        <dbReference type="EMBL" id="RMX44215.1"/>
    </source>
</evidence>
<dbReference type="SUPFAM" id="SSF48065">
    <property type="entry name" value="DBL homology domain (DH-domain)"/>
    <property type="match status" value="1"/>
</dbReference>
<dbReference type="SUPFAM" id="SSF50729">
    <property type="entry name" value="PH domain-like"/>
    <property type="match status" value="1"/>
</dbReference>
<dbReference type="Gene3D" id="1.20.900.10">
    <property type="entry name" value="Dbl homology (DH) domain"/>
    <property type="match status" value="1"/>
</dbReference>
<dbReference type="GO" id="GO:0005737">
    <property type="term" value="C:cytoplasm"/>
    <property type="evidence" value="ECO:0007669"/>
    <property type="project" value="UniProtKB-SubCell"/>
</dbReference>
<dbReference type="Proteomes" id="UP000275408">
    <property type="component" value="Unassembled WGS sequence"/>
</dbReference>
<evidence type="ECO:0000256" key="3">
    <source>
        <dbReference type="ARBA" id="ARBA00022658"/>
    </source>
</evidence>
<feature type="compositionally biased region" description="Polar residues" evidence="4">
    <location>
        <begin position="24"/>
        <end position="38"/>
    </location>
</feature>
<dbReference type="PANTHER" id="PTHR22826">
    <property type="entry name" value="RHO GUANINE EXCHANGE FACTOR-RELATED"/>
    <property type="match status" value="1"/>
</dbReference>
<dbReference type="EMBL" id="RCHS01003045">
    <property type="protein sequence ID" value="RMX44215.1"/>
    <property type="molecule type" value="Genomic_DNA"/>
</dbReference>
<dbReference type="FunFam" id="1.20.900.10:FF:000008">
    <property type="entry name" value="rho guanine nucleotide exchange factor 25"/>
    <property type="match status" value="1"/>
</dbReference>
<keyword evidence="8" id="KW-1185">Reference proteome</keyword>
<dbReference type="GO" id="GO:0005085">
    <property type="term" value="F:guanyl-nucleotide exchange factor activity"/>
    <property type="evidence" value="ECO:0007669"/>
    <property type="project" value="UniProtKB-KW"/>
</dbReference>
<feature type="region of interest" description="Disordered" evidence="4">
    <location>
        <begin position="24"/>
        <end position="45"/>
    </location>
</feature>
<evidence type="ECO:0000256" key="2">
    <source>
        <dbReference type="ARBA" id="ARBA00022490"/>
    </source>
</evidence>
<dbReference type="PANTHER" id="PTHR22826:SF106">
    <property type="entry name" value="TRIO, ISOFORM A"/>
    <property type="match status" value="1"/>
</dbReference>
<dbReference type="PROSITE" id="PS00741">
    <property type="entry name" value="DH_1"/>
    <property type="match status" value="1"/>
</dbReference>
<evidence type="ECO:0000259" key="5">
    <source>
        <dbReference type="PROSITE" id="PS50003"/>
    </source>
</evidence>
<dbReference type="OrthoDB" id="10256089at2759"/>
<comment type="subcellular location">
    <subcellularLocation>
        <location evidence="1">Cytoplasm</location>
    </subcellularLocation>
</comment>
<feature type="domain" description="PH" evidence="5">
    <location>
        <begin position="548"/>
        <end position="658"/>
    </location>
</feature>
<evidence type="ECO:0000313" key="8">
    <source>
        <dbReference type="Proteomes" id="UP000275408"/>
    </source>
</evidence>
<dbReference type="Pfam" id="PF00621">
    <property type="entry name" value="RhoGEF"/>
    <property type="match status" value="1"/>
</dbReference>
<organism evidence="7 8">
    <name type="scientific">Pocillopora damicornis</name>
    <name type="common">Cauliflower coral</name>
    <name type="synonym">Millepora damicornis</name>
    <dbReference type="NCBI Taxonomy" id="46731"/>
    <lineage>
        <taxon>Eukaryota</taxon>
        <taxon>Metazoa</taxon>
        <taxon>Cnidaria</taxon>
        <taxon>Anthozoa</taxon>
        <taxon>Hexacorallia</taxon>
        <taxon>Scleractinia</taxon>
        <taxon>Astrocoeniina</taxon>
        <taxon>Pocilloporidae</taxon>
        <taxon>Pocillopora</taxon>
    </lineage>
</organism>
<feature type="region of interest" description="Disordered" evidence="4">
    <location>
        <begin position="696"/>
        <end position="730"/>
    </location>
</feature>
<keyword evidence="3" id="KW-0344">Guanine-nucleotide releasing factor</keyword>
<dbReference type="Gene3D" id="2.30.29.30">
    <property type="entry name" value="Pleckstrin-homology domain (PH domain)/Phosphotyrosine-binding domain (PTB)"/>
    <property type="match status" value="1"/>
</dbReference>
<gene>
    <name evidence="7" type="ORF">pdam_00005300</name>
</gene>
<dbReference type="OMA" id="CKWAVWL"/>
<evidence type="ECO:0000256" key="1">
    <source>
        <dbReference type="ARBA" id="ARBA00004496"/>
    </source>
</evidence>
<dbReference type="STRING" id="46731.A0A3M6TS48"/>
<dbReference type="SMART" id="SM00325">
    <property type="entry name" value="RhoGEF"/>
    <property type="match status" value="1"/>
</dbReference>
<sequence>MACAQRRDLSYVFQPVIHEPLSKVDQQSSINGDTAENGDTSHKETIPVKDSQEFHAAMREAFQSKVQHPRKAMSLFLKAGKGLVLVGDDEAALECFESLISLAKEQLNHVFTEKSKLPSLSPLEKEEICRQKSLNREDSLKDKTKQDKKERQGLITSDGEKTELMNGYCETNSCRIQENGLVTTISIDSDPATNSETKSLQNGQSVRTNQRELEASEDVHIADESNICVVQEESMSFCSVETVVEEHSMASSESSVSDDVRFGSPVEFEEEAVVQDWSEGSVSCAAEIAQDDIQMCVVECVEAMQEDFEVATVDSDDSLSVCSLGGSENVVHTHNIVVECGKQVIEEVPRSPQEKALIRRGYVVTELIDTEQSYVQDLGYVVKGYIPEFSSSNLPVELKNKGREIFSNIQDIHEWHSSELCNHLKSCEDEPDKIGEVFAESEHKLEELYSEYCRNKPKSDLLVQKYADSFFQSCKERLGHRLQLADYLIKPVQRITKYQLLLKDILKYTERAGDDCKQLERALEVALRILKRTNDMVNVGMLQGFEVKSEETGDLLLQDEFMVVDGKAKTKGRERRVFLFEKIIIFSEPMTREGGLPEFRYMHSMKTKGIGQTESVDSDPCKWAVWLRKLGGAEIYLLKASSPETKELWIKSIKECHTKKKTGLLKAWNRYRGRGSESDKDQTDSTDGGLLRIRTQRQGGSRRTTFKRKPASKNCGKSVKRERDPSTSERLRENIRKFRTEERMLAVDPSSIEDECDGLMQQTSLDDSSMPQSPNVEASVEPKLAELTPVERWLKLETEENQLNKLLHLTRMIAARLFQLRDRERALQLYSDVVATTLSLEEIRKLEGLFATRDLLLNKTVDVYEAYRREQISASFDIEDSYNSLTSLLNETAGFSSVSKGTTWSVVLYSITAAAACREQHWREASQAFYRVSMVYSNMQATACAVDSLLDAHWMCCQAEDYLTALQFLYNGFIRALAAKDLMRCLRLEQQALHLVDTIKSLGSKVHQMMNDEDELDTRQQVSTHHVEFLVNMSRAMRRRDWAWFEIAETELQKFCSGDGHQADAVLQAVFLKIKKSLPGPSES</sequence>
<dbReference type="InterPro" id="IPR001849">
    <property type="entry name" value="PH_domain"/>
</dbReference>
<dbReference type="Pfam" id="PF22697">
    <property type="entry name" value="SOS1_NGEF_PH"/>
    <property type="match status" value="1"/>
</dbReference>
<dbReference type="PROSITE" id="PS50003">
    <property type="entry name" value="PH_DOMAIN"/>
    <property type="match status" value="1"/>
</dbReference>
<accession>A0A3M6TS48</accession>
<dbReference type="GO" id="GO:0019898">
    <property type="term" value="C:extrinsic component of membrane"/>
    <property type="evidence" value="ECO:0007669"/>
    <property type="project" value="TreeGrafter"/>
</dbReference>
<reference evidence="7 8" key="1">
    <citation type="journal article" date="2018" name="Sci. Rep.">
        <title>Comparative analysis of the Pocillopora damicornis genome highlights role of immune system in coral evolution.</title>
        <authorList>
            <person name="Cunning R."/>
            <person name="Bay R.A."/>
            <person name="Gillette P."/>
            <person name="Baker A.C."/>
            <person name="Traylor-Knowles N."/>
        </authorList>
    </citation>
    <scope>NUCLEOTIDE SEQUENCE [LARGE SCALE GENOMIC DNA]</scope>
    <source>
        <strain evidence="7">RSMAS</strain>
        <tissue evidence="7">Whole animal</tissue>
    </source>
</reference>
<feature type="region of interest" description="Disordered" evidence="4">
    <location>
        <begin position="188"/>
        <end position="207"/>
    </location>
</feature>
<dbReference type="InterPro" id="IPR035899">
    <property type="entry name" value="DBL_dom_sf"/>
</dbReference>
<dbReference type="InterPro" id="IPR051336">
    <property type="entry name" value="RhoGEF_Guanine_NuclExch_SF"/>
</dbReference>
<dbReference type="AlphaFoldDB" id="A0A3M6TS48"/>
<proteinExistence type="predicted"/>
<dbReference type="SMART" id="SM00233">
    <property type="entry name" value="PH"/>
    <property type="match status" value="1"/>
</dbReference>